<gene>
    <name evidence="1" type="ORF">CEPIT_LOCUS2874</name>
</gene>
<reference evidence="1" key="1">
    <citation type="submission" date="2022-07" db="EMBL/GenBank/DDBJ databases">
        <authorList>
            <person name="Macas J."/>
            <person name="Novak P."/>
            <person name="Neumann P."/>
        </authorList>
    </citation>
    <scope>NUCLEOTIDE SEQUENCE</scope>
</reference>
<organism evidence="1 2">
    <name type="scientific">Cuscuta epithymum</name>
    <dbReference type="NCBI Taxonomy" id="186058"/>
    <lineage>
        <taxon>Eukaryota</taxon>
        <taxon>Viridiplantae</taxon>
        <taxon>Streptophyta</taxon>
        <taxon>Embryophyta</taxon>
        <taxon>Tracheophyta</taxon>
        <taxon>Spermatophyta</taxon>
        <taxon>Magnoliopsida</taxon>
        <taxon>eudicotyledons</taxon>
        <taxon>Gunneridae</taxon>
        <taxon>Pentapetalae</taxon>
        <taxon>asterids</taxon>
        <taxon>lamiids</taxon>
        <taxon>Solanales</taxon>
        <taxon>Convolvulaceae</taxon>
        <taxon>Cuscuteae</taxon>
        <taxon>Cuscuta</taxon>
        <taxon>Cuscuta subgen. Cuscuta</taxon>
    </lineage>
</organism>
<accession>A0AAV0C7K5</accession>
<protein>
    <submittedName>
        <fullName evidence="1">Uncharacterized protein</fullName>
    </submittedName>
</protein>
<keyword evidence="2" id="KW-1185">Reference proteome</keyword>
<dbReference type="Proteomes" id="UP001152523">
    <property type="component" value="Unassembled WGS sequence"/>
</dbReference>
<dbReference type="AlphaFoldDB" id="A0AAV0C7K5"/>
<proteinExistence type="predicted"/>
<evidence type="ECO:0000313" key="2">
    <source>
        <dbReference type="Proteomes" id="UP001152523"/>
    </source>
</evidence>
<name>A0AAV0C7K5_9ASTE</name>
<sequence>MFGSPIPSRMATNVICITIGPSAPSCPAHVRLVRPFQDGDECPMHRNRPLNAIVSCSCSARPYLPGWRRTSYAARSAPQRHHVLFMFGSPIPSRMAMDVLCSTIGPSAPSCQSFIQLAHPFQDGDERFMQHDRPLSAIVSRSRAARTSLPGWRRTSYAARSALQCRSLQDRSCPDHVRLVHPFQDGDGRLTQHDRPSSADRVQIKCGSYIPSMMATDVLHSMIGLAVPIVSRSCAARTSLPGWRRTSYAARSAPQRRHV</sequence>
<dbReference type="EMBL" id="CAMAPF010000015">
    <property type="protein sequence ID" value="CAH9068809.1"/>
    <property type="molecule type" value="Genomic_DNA"/>
</dbReference>
<comment type="caution">
    <text evidence="1">The sequence shown here is derived from an EMBL/GenBank/DDBJ whole genome shotgun (WGS) entry which is preliminary data.</text>
</comment>
<evidence type="ECO:0000313" key="1">
    <source>
        <dbReference type="EMBL" id="CAH9068809.1"/>
    </source>
</evidence>